<reference evidence="9" key="1">
    <citation type="journal article" date="2021" name="Microb. Physiol.">
        <title>Proteogenomic Insights into the Physiology of Marine, Sulfate-Reducing, Filamentous Desulfonema limicola and Desulfonema magnum.</title>
        <authorList>
            <person name="Schnaars V."/>
            <person name="Wohlbrand L."/>
            <person name="Scheve S."/>
            <person name="Hinrichs C."/>
            <person name="Reinhardt R."/>
            <person name="Rabus R."/>
        </authorList>
    </citation>
    <scope>NUCLEOTIDE SEQUENCE</scope>
    <source>
        <strain evidence="9">5ac10</strain>
    </source>
</reference>
<dbReference type="GO" id="GO:0009190">
    <property type="term" value="P:cyclic nucleotide biosynthetic process"/>
    <property type="evidence" value="ECO:0007669"/>
    <property type="project" value="InterPro"/>
</dbReference>
<evidence type="ECO:0000259" key="7">
    <source>
        <dbReference type="PROSITE" id="PS50125"/>
    </source>
</evidence>
<dbReference type="InterPro" id="IPR029787">
    <property type="entry name" value="Nucleotide_cyclase"/>
</dbReference>
<dbReference type="KEGG" id="dli:dnl_37270"/>
<protein>
    <submittedName>
        <fullName evidence="9">Adenylyl/guanylyl cyclase domain-containing protein, BLUF domain-containing</fullName>
    </submittedName>
</protein>
<proteinExistence type="predicted"/>
<keyword evidence="10" id="KW-1185">Reference proteome</keyword>
<dbReference type="PANTHER" id="PTHR43081">
    <property type="entry name" value="ADENYLATE CYCLASE, TERMINAL-DIFFERENTIATION SPECIFIC-RELATED"/>
    <property type="match status" value="1"/>
</dbReference>
<dbReference type="GO" id="GO:0071949">
    <property type="term" value="F:FAD binding"/>
    <property type="evidence" value="ECO:0007669"/>
    <property type="project" value="InterPro"/>
</dbReference>
<dbReference type="Proteomes" id="UP000663720">
    <property type="component" value="Chromosome"/>
</dbReference>
<comment type="subcellular location">
    <subcellularLocation>
        <location evidence="1">Cell projection</location>
        <location evidence="1">Cilium</location>
        <location evidence="1">Flagellum</location>
    </subcellularLocation>
</comment>
<dbReference type="RefSeq" id="WP_207687430.1">
    <property type="nucleotide sequence ID" value="NZ_CP061799.1"/>
</dbReference>
<dbReference type="Gene3D" id="3.30.70.100">
    <property type="match status" value="1"/>
</dbReference>
<dbReference type="AlphaFoldDB" id="A0A975B9C5"/>
<accession>A0A975B9C5</accession>
<evidence type="ECO:0000256" key="3">
    <source>
        <dbReference type="ARBA" id="ARBA00022737"/>
    </source>
</evidence>
<name>A0A975B9C5_9BACT</name>
<gene>
    <name evidence="9" type="ORF">dnl_37270</name>
</gene>
<dbReference type="CDD" id="cd07302">
    <property type="entry name" value="CHD"/>
    <property type="match status" value="1"/>
</dbReference>
<evidence type="ECO:0000256" key="4">
    <source>
        <dbReference type="ARBA" id="ARBA00022846"/>
    </source>
</evidence>
<dbReference type="InterPro" id="IPR001054">
    <property type="entry name" value="A/G_cyclase"/>
</dbReference>
<evidence type="ECO:0000256" key="2">
    <source>
        <dbReference type="ARBA" id="ARBA00011103"/>
    </source>
</evidence>
<feature type="domain" description="Guanylate cyclase" evidence="7">
    <location>
        <begin position="151"/>
        <end position="279"/>
    </location>
</feature>
<dbReference type="SUPFAM" id="SSF54975">
    <property type="entry name" value="Acylphosphatase/BLUF domain-like"/>
    <property type="match status" value="1"/>
</dbReference>
<evidence type="ECO:0000259" key="8">
    <source>
        <dbReference type="PROSITE" id="PS50925"/>
    </source>
</evidence>
<dbReference type="PROSITE" id="PS50925">
    <property type="entry name" value="BLUF"/>
    <property type="match status" value="1"/>
</dbReference>
<dbReference type="GO" id="GO:0004016">
    <property type="term" value="F:adenylate cyclase activity"/>
    <property type="evidence" value="ECO:0007669"/>
    <property type="project" value="UniProtKB-ARBA"/>
</dbReference>
<dbReference type="EMBL" id="CP061799">
    <property type="protein sequence ID" value="QTA81394.1"/>
    <property type="molecule type" value="Genomic_DNA"/>
</dbReference>
<evidence type="ECO:0000256" key="1">
    <source>
        <dbReference type="ARBA" id="ARBA00004230"/>
    </source>
</evidence>
<dbReference type="SMART" id="SM01034">
    <property type="entry name" value="BLUF"/>
    <property type="match status" value="1"/>
</dbReference>
<keyword evidence="6" id="KW-0966">Cell projection</keyword>
<evidence type="ECO:0000313" key="9">
    <source>
        <dbReference type="EMBL" id="QTA81394.1"/>
    </source>
</evidence>
<comment type="subunit">
    <text evidence="2">Heterotetramer of two alpha and two beta subunits.</text>
</comment>
<keyword evidence="5" id="KW-0969">Cilium</keyword>
<evidence type="ECO:0000313" key="10">
    <source>
        <dbReference type="Proteomes" id="UP000663720"/>
    </source>
</evidence>
<dbReference type="SMART" id="SM00044">
    <property type="entry name" value="CYCc"/>
    <property type="match status" value="1"/>
</dbReference>
<dbReference type="Gene3D" id="3.30.70.1230">
    <property type="entry name" value="Nucleotide cyclase"/>
    <property type="match status" value="1"/>
</dbReference>
<dbReference type="InterPro" id="IPR007024">
    <property type="entry name" value="BLUF_domain"/>
</dbReference>
<keyword evidence="3" id="KW-0677">Repeat</keyword>
<dbReference type="InterPro" id="IPR036046">
    <property type="entry name" value="Acylphosphatase-like_dom_sf"/>
</dbReference>
<dbReference type="InterPro" id="IPR050697">
    <property type="entry name" value="Adenylyl/Guanylyl_Cyclase_3/4"/>
</dbReference>
<dbReference type="GO" id="GO:0009882">
    <property type="term" value="F:blue light photoreceptor activity"/>
    <property type="evidence" value="ECO:0007669"/>
    <property type="project" value="InterPro"/>
</dbReference>
<evidence type="ECO:0000256" key="5">
    <source>
        <dbReference type="ARBA" id="ARBA00023069"/>
    </source>
</evidence>
<evidence type="ECO:0000256" key="6">
    <source>
        <dbReference type="ARBA" id="ARBA00023273"/>
    </source>
</evidence>
<dbReference type="Pfam" id="PF00211">
    <property type="entry name" value="Guanylate_cyc"/>
    <property type="match status" value="1"/>
</dbReference>
<sequence>MKRLTYISRLSTPLSENEIEEIGILSSHNNQKQDITGVLIYYRGLFFQIIEGDDVKIDWLYEKIGQDKRHTDILCLKSEYQVEERLFPNWSMNVINLDNNTDMLIHPIKILLQTITESHSIIEQYTQPAVLKILNKGINPITVPARKVEKIILFADIVSFSAISENLPVELIALMINRYLEISSEIITAMGGEVTKYIGDCIMAYFAPEMADNAVQACLNILSELKKARQSAGLKSPIRLLYCGFGLSQGIVIEGNIGSAIKTDYTILGDPVNTAARLEALTRNVKKAVVLSENVKNSSKGAWNFISLGKHDLKGKEKNTEVYYPDHKLVNDFDVKDKIIQEIKNLIKETETGC</sequence>
<dbReference type="SUPFAM" id="SSF55073">
    <property type="entry name" value="Nucleotide cyclase"/>
    <property type="match status" value="1"/>
</dbReference>
<dbReference type="PANTHER" id="PTHR43081:SF1">
    <property type="entry name" value="ADENYLATE CYCLASE, TERMINAL-DIFFERENTIATION SPECIFIC"/>
    <property type="match status" value="1"/>
</dbReference>
<dbReference type="Pfam" id="PF04940">
    <property type="entry name" value="BLUF"/>
    <property type="match status" value="1"/>
</dbReference>
<dbReference type="PROSITE" id="PS50125">
    <property type="entry name" value="GUANYLATE_CYCLASE_2"/>
    <property type="match status" value="1"/>
</dbReference>
<organism evidence="9 10">
    <name type="scientific">Desulfonema limicola</name>
    <dbReference type="NCBI Taxonomy" id="45656"/>
    <lineage>
        <taxon>Bacteria</taxon>
        <taxon>Pseudomonadati</taxon>
        <taxon>Thermodesulfobacteriota</taxon>
        <taxon>Desulfobacteria</taxon>
        <taxon>Desulfobacterales</taxon>
        <taxon>Desulfococcaceae</taxon>
        <taxon>Desulfonema</taxon>
    </lineage>
</organism>
<feature type="domain" description="BLUF" evidence="8">
    <location>
        <begin position="1"/>
        <end position="93"/>
    </location>
</feature>
<keyword evidence="4" id="KW-0282">Flagellum</keyword>